<keyword evidence="2" id="KW-0812">Transmembrane</keyword>
<evidence type="ECO:0000256" key="1">
    <source>
        <dbReference type="SAM" id="MobiDB-lite"/>
    </source>
</evidence>
<dbReference type="GeneID" id="2545244"/>
<reference evidence="3" key="1">
    <citation type="submission" date="2002-01" db="EMBL/GenBank/DDBJ databases">
        <title>Complete nucleotide sequence of the chloroplast genome from a fern, Psilotum nudum.</title>
        <authorList>
            <person name="Wakasugi T."/>
            <person name="Nishikawa A."/>
            <person name="Yamada K."/>
            <person name="Sugiura M."/>
        </authorList>
    </citation>
    <scope>NUCLEOTIDE SEQUENCE</scope>
</reference>
<feature type="region of interest" description="Disordered" evidence="1">
    <location>
        <begin position="284"/>
        <end position="308"/>
    </location>
</feature>
<keyword evidence="2" id="KW-0472">Membrane</keyword>
<dbReference type="EMBL" id="AP004638">
    <property type="protein sequence ID" value="BAB84283.1"/>
    <property type="molecule type" value="Genomic_DNA"/>
</dbReference>
<keyword evidence="2" id="KW-1133">Transmembrane helix</keyword>
<name>Q8WHX0_PSINU</name>
<dbReference type="AlphaFoldDB" id="Q8WHX0"/>
<protein>
    <submittedName>
        <fullName evidence="3">Uncharacterized protein</fullName>
    </submittedName>
</protein>
<dbReference type="RefSeq" id="NP_569694.1">
    <property type="nucleotide sequence ID" value="NC_003386.1"/>
</dbReference>
<geneLocation type="chloroplast" evidence="3"/>
<evidence type="ECO:0000313" key="3">
    <source>
        <dbReference type="EMBL" id="BAB84283.1"/>
    </source>
</evidence>
<proteinExistence type="predicted"/>
<organism evidence="3">
    <name type="scientific">Psilotum nudum</name>
    <name type="common">Whisk fern</name>
    <name type="synonym">Lycopodium nudum</name>
    <dbReference type="NCBI Taxonomy" id="3240"/>
    <lineage>
        <taxon>Eukaryota</taxon>
        <taxon>Viridiplantae</taxon>
        <taxon>Streptophyta</taxon>
        <taxon>Embryophyta</taxon>
        <taxon>Tracheophyta</taxon>
        <taxon>Polypodiopsida</taxon>
        <taxon>Ophioglossidae</taxon>
        <taxon>Psilotales</taxon>
        <taxon>Psilotaceae</taxon>
        <taxon>Psilotum</taxon>
    </lineage>
</organism>
<evidence type="ECO:0000256" key="2">
    <source>
        <dbReference type="SAM" id="Phobius"/>
    </source>
</evidence>
<feature type="transmembrane region" description="Helical" evidence="2">
    <location>
        <begin position="43"/>
        <end position="64"/>
    </location>
</feature>
<keyword evidence="3" id="KW-0150">Chloroplast</keyword>
<sequence>MTEKLNDIGKEVKNNERISTKGAITNTIELISNIGWKKDKKPILIMVSASIYFCFFMFTPRIYFSLLNHKSFFGRSSDISHYTQVCQTKTNLFDRSKRVEIQTNNKRLLITQLMRKKKSISEDKKRVYSEITIKLNSLDLDVDVVESFMKTVFKIAEEINKRENLLKLSESSKSFNKSSESGKFSGFMESRPLFEEKQITNEYHYDKTTSLLGPYVSDNDLKIILNHFIQYLIKNFNLRGVQETSETAERVSEPLTQHYNYTPILMRSSLGDIFHGLVEPSMQNTRMPVPRNINETTGTTSSSRNNPARNSSILRKGLCFVLNQLCSAGLNYSFNLLKRLIKGD</sequence>
<accession>Q8WHX0</accession>
<keyword evidence="3" id="KW-0934">Plastid</keyword>